<protein>
    <submittedName>
        <fullName evidence="1">Uncharacterized protein</fullName>
    </submittedName>
</protein>
<dbReference type="Proteomes" id="UP001176961">
    <property type="component" value="Unassembled WGS sequence"/>
</dbReference>
<evidence type="ECO:0000313" key="2">
    <source>
        <dbReference type="Proteomes" id="UP001176961"/>
    </source>
</evidence>
<reference evidence="1" key="1">
    <citation type="submission" date="2023-07" db="EMBL/GenBank/DDBJ databases">
        <authorList>
            <consortium name="CYATHOMIX"/>
        </authorList>
    </citation>
    <scope>NUCLEOTIDE SEQUENCE</scope>
    <source>
        <strain evidence="1">N/A</strain>
    </source>
</reference>
<name>A0AA36GMG0_CYLNA</name>
<gene>
    <name evidence="1" type="ORF">CYNAS_LOCUS6758</name>
</gene>
<evidence type="ECO:0000313" key="1">
    <source>
        <dbReference type="EMBL" id="CAJ0594775.1"/>
    </source>
</evidence>
<organism evidence="1 2">
    <name type="scientific">Cylicocyclus nassatus</name>
    <name type="common">Nematode worm</name>
    <dbReference type="NCBI Taxonomy" id="53992"/>
    <lineage>
        <taxon>Eukaryota</taxon>
        <taxon>Metazoa</taxon>
        <taxon>Ecdysozoa</taxon>
        <taxon>Nematoda</taxon>
        <taxon>Chromadorea</taxon>
        <taxon>Rhabditida</taxon>
        <taxon>Rhabditina</taxon>
        <taxon>Rhabditomorpha</taxon>
        <taxon>Strongyloidea</taxon>
        <taxon>Strongylidae</taxon>
        <taxon>Cylicocyclus</taxon>
    </lineage>
</organism>
<comment type="caution">
    <text evidence="1">The sequence shown here is derived from an EMBL/GenBank/DDBJ whole genome shotgun (WGS) entry which is preliminary data.</text>
</comment>
<dbReference type="EMBL" id="CATQJL010000112">
    <property type="protein sequence ID" value="CAJ0594775.1"/>
    <property type="molecule type" value="Genomic_DNA"/>
</dbReference>
<keyword evidence="2" id="KW-1185">Reference proteome</keyword>
<accession>A0AA36GMG0</accession>
<proteinExistence type="predicted"/>
<sequence length="84" mass="9280">MGYINCHDDVIAEVDVFLSSWFPVNRAALSDSDDEAPRKESEPGALDKFYLVSGRKLLELSYVVGVAAKTMPMESGWKLTGQLL</sequence>
<dbReference type="AlphaFoldDB" id="A0AA36GMG0"/>